<protein>
    <submittedName>
        <fullName evidence="1">Uncharacterized protein</fullName>
    </submittedName>
</protein>
<gene>
    <name evidence="1" type="ORF">SAMN04488564_106154</name>
</gene>
<accession>A0A1I6EXE5</accession>
<name>A0A1I6EXE5_9PSEU</name>
<proteinExistence type="predicted"/>
<dbReference type="Proteomes" id="UP000198583">
    <property type="component" value="Unassembled WGS sequence"/>
</dbReference>
<dbReference type="OrthoDB" id="3677880at2"/>
<organism evidence="1 2">
    <name type="scientific">Lentzea waywayandensis</name>
    <dbReference type="NCBI Taxonomy" id="84724"/>
    <lineage>
        <taxon>Bacteria</taxon>
        <taxon>Bacillati</taxon>
        <taxon>Actinomycetota</taxon>
        <taxon>Actinomycetes</taxon>
        <taxon>Pseudonocardiales</taxon>
        <taxon>Pseudonocardiaceae</taxon>
        <taxon>Lentzea</taxon>
    </lineage>
</organism>
<reference evidence="2" key="1">
    <citation type="submission" date="2016-10" db="EMBL/GenBank/DDBJ databases">
        <authorList>
            <person name="Varghese N."/>
            <person name="Submissions S."/>
        </authorList>
    </citation>
    <scope>NUCLEOTIDE SEQUENCE [LARGE SCALE GENOMIC DNA]</scope>
    <source>
        <strain evidence="2">DSM 44232</strain>
    </source>
</reference>
<sequence>MIFAAPLGPGHVARQQVCRAGESLVWAMYRRTFYYAVDGLDQLGAPGRSLFARGASAVGRGVGDLALTMLGGGGDSGDDKALAGDHLVFGPSAGSLAASAMSRFEPGKRVDRLWALTSSRLVIAERHLAAEPVEEKSFLGKAIGFGREVGKILADNRRKYGEHVEGEPVAVPDYRAVAEFPRAQIASVSPGRVTFVDGSGFEFLLETPAVSDDEVVVSELTKFWLRPGERLVLGLPPIVGYVGGVVGGELRLPLVASSPMPALELDKQRWPLPAPPSPQDWTDDPTLGYWVDAPAASCLAVSLADHFAFSRGNARLAVSDQRVAVVYPTHLFEAKPSSVFTTFAEIPSGAVRSLETPYAGASLPARPVVRLTFADGSALALRRQS</sequence>
<dbReference type="STRING" id="84724.SAMN04488564_106154"/>
<evidence type="ECO:0000313" key="1">
    <source>
        <dbReference type="EMBL" id="SFR22380.1"/>
    </source>
</evidence>
<evidence type="ECO:0000313" key="2">
    <source>
        <dbReference type="Proteomes" id="UP000198583"/>
    </source>
</evidence>
<dbReference type="AlphaFoldDB" id="A0A1I6EXE5"/>
<dbReference type="RefSeq" id="WP_093598460.1">
    <property type="nucleotide sequence ID" value="NZ_FOYL01000006.1"/>
</dbReference>
<keyword evidence="2" id="KW-1185">Reference proteome</keyword>
<dbReference type="EMBL" id="FOYL01000006">
    <property type="protein sequence ID" value="SFR22380.1"/>
    <property type="molecule type" value="Genomic_DNA"/>
</dbReference>